<keyword evidence="2 9" id="KW-0489">Methyltransferase</keyword>
<dbReference type="InterPro" id="IPR003759">
    <property type="entry name" value="Cbl-bd_cap"/>
</dbReference>
<dbReference type="PANTHER" id="PTHR45833:SF1">
    <property type="entry name" value="METHIONINE SYNTHASE"/>
    <property type="match status" value="1"/>
</dbReference>
<dbReference type="Proteomes" id="UP000727456">
    <property type="component" value="Unassembled WGS sequence"/>
</dbReference>
<dbReference type="EC" id="2.1.1.13" evidence="8 9"/>
<dbReference type="SUPFAM" id="SSF52242">
    <property type="entry name" value="Cobalamin (vitamin B12)-binding domain"/>
    <property type="match status" value="1"/>
</dbReference>
<accession>A0ABX0TLR6</accession>
<dbReference type="InterPro" id="IPR000489">
    <property type="entry name" value="Pterin-binding_dom"/>
</dbReference>
<dbReference type="InterPro" id="IPR036594">
    <property type="entry name" value="Meth_synthase_dom"/>
</dbReference>
<dbReference type="Gene3D" id="3.20.20.20">
    <property type="entry name" value="Dihydropteroate synthase-like"/>
    <property type="match status" value="1"/>
</dbReference>
<dbReference type="EMBL" id="JAAOZC010000001">
    <property type="protein sequence ID" value="NIJ06458.1"/>
    <property type="molecule type" value="Genomic_DNA"/>
</dbReference>
<feature type="domain" description="AdoMet activation" evidence="12">
    <location>
        <begin position="547"/>
        <end position="900"/>
    </location>
</feature>
<dbReference type="InterPro" id="IPR033706">
    <property type="entry name" value="Met_synthase_B12-bd"/>
</dbReference>
<feature type="region of interest" description="Disordered" evidence="10">
    <location>
        <begin position="671"/>
        <end position="702"/>
    </location>
</feature>
<keyword evidence="4 9" id="KW-0808">Transferase</keyword>
<evidence type="ECO:0000256" key="9">
    <source>
        <dbReference type="PIRNR" id="PIRNR000381"/>
    </source>
</evidence>
<evidence type="ECO:0000313" key="15">
    <source>
        <dbReference type="EMBL" id="NIJ06458.1"/>
    </source>
</evidence>
<keyword evidence="9" id="KW-0949">S-adenosyl-L-methionine</keyword>
<dbReference type="SUPFAM" id="SSF51717">
    <property type="entry name" value="Dihydropteroate synthetase-like"/>
    <property type="match status" value="1"/>
</dbReference>
<evidence type="ECO:0000256" key="4">
    <source>
        <dbReference type="ARBA" id="ARBA00022679"/>
    </source>
</evidence>
<evidence type="ECO:0000259" key="11">
    <source>
        <dbReference type="PROSITE" id="PS50972"/>
    </source>
</evidence>
<dbReference type="PROSITE" id="PS50974">
    <property type="entry name" value="ADOMET_ACTIVATION"/>
    <property type="match status" value="1"/>
</dbReference>
<dbReference type="GO" id="GO:0032259">
    <property type="term" value="P:methylation"/>
    <property type="evidence" value="ECO:0007669"/>
    <property type="project" value="UniProtKB-KW"/>
</dbReference>
<comment type="caution">
    <text evidence="15">The sequence shown here is derived from an EMBL/GenBank/DDBJ whole genome shotgun (WGS) entry which is preliminary data.</text>
</comment>
<dbReference type="GO" id="GO:0008705">
    <property type="term" value="F:methionine synthase activity"/>
    <property type="evidence" value="ECO:0007669"/>
    <property type="project" value="UniProtKB-EC"/>
</dbReference>
<comment type="domain">
    <text evidence="9">Modular enzyme with four functionally distinct domains. The isolated Hcy-binding domain catalyzes methyl transfer from free methylcobalamin to homocysteine. The Hcy-binding domain in association with the pterin-binding domain catalyzes the methylation of cob(I)alamin by methyltetrahydrofolate and the methylation of homocysteine. The B12-binding domain binds the cofactor. The AdoMet activation domain binds S-adenosyl-L-methionine. Under aerobic conditions cob(I)alamin can be converted to inactive cob(II)alamin. Reductive methylation by S-adenosyl-L-methionine and flavodoxin regenerates methylcobalamin.</text>
</comment>
<dbReference type="RefSeq" id="WP_167070927.1">
    <property type="nucleotide sequence ID" value="NZ_JAAOZC010000001.1"/>
</dbReference>
<dbReference type="InterPro" id="IPR036724">
    <property type="entry name" value="Cobalamin-bd_sf"/>
</dbReference>
<comment type="catalytic activity">
    <reaction evidence="9">
        <text>(6S)-5-methyl-5,6,7,8-tetrahydrofolate + L-homocysteine = (6S)-5,6,7,8-tetrahydrofolate + L-methionine</text>
        <dbReference type="Rhea" id="RHEA:11172"/>
        <dbReference type="ChEBI" id="CHEBI:18608"/>
        <dbReference type="ChEBI" id="CHEBI:57453"/>
        <dbReference type="ChEBI" id="CHEBI:57844"/>
        <dbReference type="ChEBI" id="CHEBI:58199"/>
        <dbReference type="EC" id="2.1.1.13"/>
    </reaction>
</comment>
<keyword evidence="9" id="KW-0028">Amino-acid biosynthesis</keyword>
<evidence type="ECO:0000259" key="13">
    <source>
        <dbReference type="PROSITE" id="PS51332"/>
    </source>
</evidence>
<dbReference type="SUPFAM" id="SSF56507">
    <property type="entry name" value="Methionine synthase activation domain-like"/>
    <property type="match status" value="1"/>
</dbReference>
<name>A0ABX0TLR6_9SPHN</name>
<keyword evidence="3 9" id="KW-0846">Cobalamin</keyword>
<dbReference type="InterPro" id="IPR037010">
    <property type="entry name" value="VitB12-dep_Met_synth_activ_sf"/>
</dbReference>
<evidence type="ECO:0000256" key="2">
    <source>
        <dbReference type="ARBA" id="ARBA00022603"/>
    </source>
</evidence>
<evidence type="ECO:0000313" key="16">
    <source>
        <dbReference type="Proteomes" id="UP000727456"/>
    </source>
</evidence>
<dbReference type="CDD" id="cd02069">
    <property type="entry name" value="methionine_synthase_B12_BD"/>
    <property type="match status" value="1"/>
</dbReference>
<dbReference type="PIRSF" id="PIRSF000381">
    <property type="entry name" value="MetH"/>
    <property type="match status" value="1"/>
</dbReference>
<dbReference type="InterPro" id="IPR006158">
    <property type="entry name" value="Cobalamin-bd"/>
</dbReference>
<evidence type="ECO:0000256" key="1">
    <source>
        <dbReference type="ARBA" id="ARBA00010398"/>
    </source>
</evidence>
<dbReference type="Pfam" id="PF02310">
    <property type="entry name" value="B12-binding"/>
    <property type="match status" value="1"/>
</dbReference>
<protein>
    <recommendedName>
        <fullName evidence="8 9">Methionine synthase</fullName>
        <ecNumber evidence="8 9">2.1.1.13</ecNumber>
    </recommendedName>
    <alternativeName>
        <fullName evidence="9">5-methyltetrahydrofolate--homocysteine methyltransferase</fullName>
    </alternativeName>
</protein>
<feature type="domain" description="B12-binding" evidence="13">
    <location>
        <begin position="397"/>
        <end position="532"/>
    </location>
</feature>
<evidence type="ECO:0000259" key="12">
    <source>
        <dbReference type="PROSITE" id="PS50974"/>
    </source>
</evidence>
<reference evidence="15 16" key="1">
    <citation type="submission" date="2020-03" db="EMBL/GenBank/DDBJ databases">
        <title>Genomic Encyclopedia of Type Strains, Phase III (KMG-III): the genomes of soil and plant-associated and newly described type strains.</title>
        <authorList>
            <person name="Whitman W."/>
        </authorList>
    </citation>
    <scope>NUCLEOTIDE SEQUENCE [LARGE SCALE GENOMIC DNA]</scope>
    <source>
        <strain evidence="15 16">CECT 8804</strain>
    </source>
</reference>
<dbReference type="Pfam" id="PF02607">
    <property type="entry name" value="B12-binding_2"/>
    <property type="match status" value="1"/>
</dbReference>
<dbReference type="PROSITE" id="PS51332">
    <property type="entry name" value="B12_BINDING"/>
    <property type="match status" value="1"/>
</dbReference>
<comment type="pathway">
    <text evidence="9">Amino-acid biosynthesis; L-methionine biosynthesis via de novo pathway; L-methionine from L-homocysteine (MetH route): step 1/1.</text>
</comment>
<comment type="similarity">
    <text evidence="1">Belongs to the vitamin-B12 dependent methionine synthase family.</text>
</comment>
<evidence type="ECO:0000256" key="3">
    <source>
        <dbReference type="ARBA" id="ARBA00022628"/>
    </source>
</evidence>
<feature type="domain" description="B12-binding N-terminal" evidence="14">
    <location>
        <begin position="300"/>
        <end position="394"/>
    </location>
</feature>
<feature type="domain" description="Pterin-binding" evidence="11">
    <location>
        <begin position="9"/>
        <end position="269"/>
    </location>
</feature>
<dbReference type="NCBIfam" id="TIGR02082">
    <property type="entry name" value="metH"/>
    <property type="match status" value="1"/>
</dbReference>
<dbReference type="InterPro" id="IPR004223">
    <property type="entry name" value="VitB12-dep_Met_synth_activ_dom"/>
</dbReference>
<evidence type="ECO:0000256" key="10">
    <source>
        <dbReference type="SAM" id="MobiDB-lite"/>
    </source>
</evidence>
<organism evidence="15 16">
    <name type="scientific">Sphingomonas vulcanisoli</name>
    <dbReference type="NCBI Taxonomy" id="1658060"/>
    <lineage>
        <taxon>Bacteria</taxon>
        <taxon>Pseudomonadati</taxon>
        <taxon>Pseudomonadota</taxon>
        <taxon>Alphaproteobacteria</taxon>
        <taxon>Sphingomonadales</taxon>
        <taxon>Sphingomonadaceae</taxon>
        <taxon>Sphingomonas</taxon>
    </lineage>
</organism>
<dbReference type="CDD" id="cd00740">
    <property type="entry name" value="MeTr"/>
    <property type="match status" value="1"/>
</dbReference>
<dbReference type="PROSITE" id="PS51337">
    <property type="entry name" value="B12_BINDING_NTER"/>
    <property type="match status" value="1"/>
</dbReference>
<dbReference type="InterPro" id="IPR011005">
    <property type="entry name" value="Dihydropteroate_synth-like_sf"/>
</dbReference>
<comment type="cofactor">
    <cofactor evidence="9">
        <name>Zn(2+)</name>
        <dbReference type="ChEBI" id="CHEBI:29105"/>
    </cofactor>
</comment>
<keyword evidence="7 9" id="KW-0170">Cobalt</keyword>
<comment type="function">
    <text evidence="9">Catalyzes the transfer of a methyl group from methyl-cobalamin to homocysteine, yielding enzyme-bound cob(I)alamin and methionine. Subsequently, remethylates the cofactor using methyltetrahydrofolate.</text>
</comment>
<dbReference type="Gene3D" id="3.40.50.280">
    <property type="entry name" value="Cobalamin-binding domain"/>
    <property type="match status" value="1"/>
</dbReference>
<keyword evidence="9" id="KW-0486">Methionine biosynthesis</keyword>
<evidence type="ECO:0000256" key="7">
    <source>
        <dbReference type="ARBA" id="ARBA00023285"/>
    </source>
</evidence>
<dbReference type="SMART" id="SM01018">
    <property type="entry name" value="B12-binding_2"/>
    <property type="match status" value="1"/>
</dbReference>
<dbReference type="PROSITE" id="PS50972">
    <property type="entry name" value="PTERIN_BINDING"/>
    <property type="match status" value="1"/>
</dbReference>
<evidence type="ECO:0000256" key="8">
    <source>
        <dbReference type="NCBIfam" id="TIGR02082"/>
    </source>
</evidence>
<comment type="cofactor">
    <cofactor evidence="9">
        <name>methylcob(III)alamin</name>
        <dbReference type="ChEBI" id="CHEBI:28115"/>
    </cofactor>
</comment>
<keyword evidence="5 9" id="KW-0479">Metal-binding</keyword>
<gene>
    <name evidence="15" type="ORF">FHS31_000040</name>
</gene>
<dbReference type="Gene3D" id="1.10.1240.10">
    <property type="entry name" value="Methionine synthase domain"/>
    <property type="match status" value="1"/>
</dbReference>
<dbReference type="Gene3D" id="1.10.288.10">
    <property type="entry name" value="Cobalamin-dependent Methionine Synthase, domain 2"/>
    <property type="match status" value="1"/>
</dbReference>
<keyword evidence="16" id="KW-1185">Reference proteome</keyword>
<dbReference type="InterPro" id="IPR011822">
    <property type="entry name" value="MetH"/>
</dbReference>
<dbReference type="SUPFAM" id="SSF47644">
    <property type="entry name" value="Methionine synthase domain"/>
    <property type="match status" value="1"/>
</dbReference>
<proteinExistence type="inferred from homology"/>
<dbReference type="InterPro" id="IPR050554">
    <property type="entry name" value="Met_Synthase/Corrinoid"/>
</dbReference>
<dbReference type="Pfam" id="PF00809">
    <property type="entry name" value="Pterin_bind"/>
    <property type="match status" value="1"/>
</dbReference>
<keyword evidence="9" id="KW-0862">Zinc</keyword>
<evidence type="ECO:0000256" key="5">
    <source>
        <dbReference type="ARBA" id="ARBA00022723"/>
    </source>
</evidence>
<dbReference type="PANTHER" id="PTHR45833">
    <property type="entry name" value="METHIONINE SYNTHASE"/>
    <property type="match status" value="1"/>
</dbReference>
<sequence length="900" mass="98079">MATTPTATFVNIGERTNVTGSAAFKKLIMAGDYTKAVEVARNQVENGAQVIDVNMDEGLLDAMHAMPTFLKLIAAEPDIARVPVMIDSSKWAVIEAGLKCVSGKPIVNSISMKEGEAEFLKYARKVMDYGAAVVVMAFDEVGQADTKERKVEICCRAYDLLMGIGFPPEDIIFDPNVFAVATGIEEHNNYGVDFIEATREIRARCPHVHISGGLSNLSFSFRGNEVVRRAMHSVFLYHAIPAGMDMGIVNAGQLDVYDQIDPALRTACEDVILNRDPDAGERLVALAESFRGTDAATEKAAEEWRGWPVAKRIEHALVKGMDAHIVEDTEEARQLFPRPIEVIEGPLMDGMNVVGDLFGSGKMFLPQVVKSARVMKKAVAHLLPYIEAAKEVGARPKGRIIMATVKGDVHDIGKNIVGVVLACNGYDIIDLGVMVPWTEILKAANENDVDIIGLSGLITPSLDEMVTVATEMARAKMTMPLLIGGATTSKVHTALRIAPAYEGPVVHVLDASRAVGVASTLMSDTQRDPFVLQVANDYAAVRAAREGKGQNELATIAEARANSFTYDPAQKPPAPLKPGHHVFESWPLEDLVDLIDWTPFFRAWELAGNYPAILEDPIVGESARSLWDDAQAMLKTILEEQWLTARGVCGLWPASRDGDDILIKPLPSRGGVGVGESANLDRSEKDQAASPTPNPSPEGEGLEVRLPMLRQQIKKREGRANMCLADFIDPAGDWFGGFAVSIHGIEPHLARFKADHDDYKDILLKALADRFAEAFAERLHLHVRTDLWGYAAGEQLTNEALIKEQYRGIRPAPGYPACPDHSLKPILFDLLDAEAATGATLTEGSFAMLPTAAVSGFYFGHPDSQYFGVARIGRDQVADYAGRRGVDLETAERWLRPNLD</sequence>
<evidence type="ECO:0000259" key="14">
    <source>
        <dbReference type="PROSITE" id="PS51337"/>
    </source>
</evidence>
<dbReference type="Gene3D" id="3.10.196.10">
    <property type="entry name" value="Vitamin B12-dependent methionine synthase, activation domain"/>
    <property type="match status" value="1"/>
</dbReference>
<evidence type="ECO:0000256" key="6">
    <source>
        <dbReference type="ARBA" id="ARBA00022737"/>
    </source>
</evidence>
<dbReference type="Pfam" id="PF02965">
    <property type="entry name" value="Met_synt_B12"/>
    <property type="match status" value="1"/>
</dbReference>
<keyword evidence="6" id="KW-0677">Repeat</keyword>